<gene>
    <name evidence="3" type="ORF">SMAR0320_LOCUS12551</name>
</gene>
<sequence>MISSFLHFFSSPTSTVDTRIHRRSFVANLILLSGCILGVWFQIYEFNSRDRELIAITVYFLAFSLLVISGIVELSVDLFSIRTTGHGRYHCDSSFWNRVISVLFITMGITDIVAFCYWIQKDFRTENILQICSGYVLLIMSILVLFFQMKESIDSTPDRIDLFANWLVYADAILNVVLRHVELSVNFLDDETNRMELAVVILLLITAMLYVSADVIRIKSSGGGGTQQLQSAQKPPTQQTDV</sequence>
<keyword evidence="2" id="KW-1133">Transmembrane helix</keyword>
<reference evidence="3" key="1">
    <citation type="submission" date="2021-01" db="EMBL/GenBank/DDBJ databases">
        <authorList>
            <person name="Corre E."/>
            <person name="Pelletier E."/>
            <person name="Niang G."/>
            <person name="Scheremetjew M."/>
            <person name="Finn R."/>
            <person name="Kale V."/>
            <person name="Holt S."/>
            <person name="Cochrane G."/>
            <person name="Meng A."/>
            <person name="Brown T."/>
            <person name="Cohen L."/>
        </authorList>
    </citation>
    <scope>NUCLEOTIDE SEQUENCE</scope>
    <source>
        <strain evidence="3">SM1012Den-03</strain>
    </source>
</reference>
<evidence type="ECO:0000256" key="1">
    <source>
        <dbReference type="SAM" id="MobiDB-lite"/>
    </source>
</evidence>
<keyword evidence="2" id="KW-0472">Membrane</keyword>
<dbReference type="EMBL" id="HBGZ01017494">
    <property type="protein sequence ID" value="CAD9607450.1"/>
    <property type="molecule type" value="Transcribed_RNA"/>
</dbReference>
<accession>A0A7S2LIF1</accession>
<feature type="transmembrane region" description="Helical" evidence="2">
    <location>
        <begin position="197"/>
        <end position="216"/>
    </location>
</feature>
<evidence type="ECO:0000256" key="2">
    <source>
        <dbReference type="SAM" id="Phobius"/>
    </source>
</evidence>
<organism evidence="3">
    <name type="scientific">Skeletonema marinoi</name>
    <dbReference type="NCBI Taxonomy" id="267567"/>
    <lineage>
        <taxon>Eukaryota</taxon>
        <taxon>Sar</taxon>
        <taxon>Stramenopiles</taxon>
        <taxon>Ochrophyta</taxon>
        <taxon>Bacillariophyta</taxon>
        <taxon>Coscinodiscophyceae</taxon>
        <taxon>Thalassiosirophycidae</taxon>
        <taxon>Thalassiosirales</taxon>
        <taxon>Skeletonemataceae</taxon>
        <taxon>Skeletonema</taxon>
        <taxon>Skeletonema marinoi-dohrnii complex</taxon>
    </lineage>
</organism>
<proteinExistence type="predicted"/>
<feature type="transmembrane region" description="Helical" evidence="2">
    <location>
        <begin position="20"/>
        <end position="41"/>
    </location>
</feature>
<feature type="transmembrane region" description="Helical" evidence="2">
    <location>
        <begin position="95"/>
        <end position="119"/>
    </location>
</feature>
<name>A0A7S2LIF1_9STRA</name>
<feature type="transmembrane region" description="Helical" evidence="2">
    <location>
        <begin position="131"/>
        <end position="149"/>
    </location>
</feature>
<dbReference type="AlphaFoldDB" id="A0A7S2LIF1"/>
<feature type="region of interest" description="Disordered" evidence="1">
    <location>
        <begin position="222"/>
        <end position="242"/>
    </location>
</feature>
<keyword evidence="2" id="KW-0812">Transmembrane</keyword>
<feature type="transmembrane region" description="Helical" evidence="2">
    <location>
        <begin position="53"/>
        <end position="75"/>
    </location>
</feature>
<protein>
    <submittedName>
        <fullName evidence="3">Uncharacterized protein</fullName>
    </submittedName>
</protein>
<evidence type="ECO:0000313" key="3">
    <source>
        <dbReference type="EMBL" id="CAD9607450.1"/>
    </source>
</evidence>